<evidence type="ECO:0000256" key="1">
    <source>
        <dbReference type="SAM" id="MobiDB-lite"/>
    </source>
</evidence>
<feature type="region of interest" description="Disordered" evidence="1">
    <location>
        <begin position="1114"/>
        <end position="1146"/>
    </location>
</feature>
<sequence length="2027" mass="222356">MNMRVGNRYPRQLENVKRDPIVPIQASSVYGWKICRNREAQSVPTKHFELKSSRGVAISVIKTVTMEKEKVEKVRAHRKRSSECKRENLPTPPPDPTLGTAMPSPTGGDPSLEPLGDTSLETDPFKRLFTYNERESLFLKLLCDSDTSSSLNRILHSPVGGSGGEGDSSGTGSSVPPPTLKIEGSEAAAFDSPNEFLMLLNRTGPSVAAALSTKGALDQLDRLHDLIKQLLTLQEQNMRMHWQLRNVEMIRKLKLMQNSINKDPEAFLAGALQQEDNSDNDLLDSEIEHNLALLETILAAGNSASSKRSSSKRERSKSVINEEISGIYQSLSMSASGGSKESGRNYPLRRQSAISDFKPKVSKWTKVKAAFKWEKTSALPAASEIKTSEAMMIPVNNEVARYLRVPSVPCVGSSGDSVFSSSSGIVMSGGSAPGTPGENSLASSAEDLTAADMVDDSRGARTGKRDSVKSTDRPRVYDEEARRSKSLDGDAILDPIRQMDKNKNKSAWSKVKGIVKNHRGSLKSNGSQRRSAKSSNSVGCSREASPCESMEPCELQRERSDSFSSNQTSPSHRNNTPTLLALPSGDNNSCPNSPCGSLPAIFSSDDNEWKPSECKLGRSGSGERGLPPSKDTGGIWGSRKSRHIPEIESVPEGVPIDTPPTARIRKSPPKPLSLRQEALDVETYGDHSLSSPGSQSKSSPKRKSYGGDETSAPESPCKPYEFFGGELEDFSSEEVSDQNTPHRRASPKTKHLLRQREDIERRYMELQKKLQREFDAKQQEWERIRPATLLLTNSPINQFLRDDSPASPKRDQPSQIVVEENLSPDFKKKLDEWRIKHQPPSKKDQSQPGSSKDSPTDGKKKPVTDWQLWKTGQVKLEGQGLTQLPNAKDLPEDFQKKLSEWKQMKAANKVPSYSTQCSTASEASMKRQQHKKPPGHVPHEAHKGEGHKTGEGLSKLKALVSTDPPKKELVVQTTKGFIKFEGISRKFTRRLFEWEKAKGIGPEASTIALLHPGYAPVVVENAGDVFEAKREKSPGLVRSLSMDSISPNPSAPSISHQPSSLSLNDADELSKNNEKDTISNRRVSSNPELELSVERDELGAVLVEVEDDIHEVANPLAVGPKVDPSGGQSKAEPDRSSRPSSNSSTLLKDSTKLLIRLSEQDSVDRDEVRRLKIVLRALVATLPEFVESGSRDSIAFFAYMKDLAQDIQRHLIRFEDGSLKGAPDILENVQAINGQVADLKKSLHSYMKYATAAVRNEEDIPKISITPAMGAQATSSIQKSNDNLRSMATINVTPTFVCNAVRVNTPQVRHFPMSSESDPVPLTSSHSPDSSAHVGGNPVEDRDSKKVARNLSNGSRKKTRIKRMGSRQNSKTESDSDDSPPNYVLEVPRKTKRKTSRAKKPSDSSEKLATVPHQQPEDVVYVLKIKPGQKAEQPERPLALPSTSVSVTEEVLISPTETCVELLENQGSSGSINNCSASILVKTKRRIFTTLEGESSANNTSLVVSRDVESSSTSDRNDQQEQPVKPDQKIITNLPPLPQSPGMQRRMEKAAPTKELSPNIRLMIAKYNQRLSSERSGNSPHSSGSCSPVAWRSPVLDRRVKKQTEKYQETIQLSKSASAGSLRKSLKQLEAAQKSQRREGGEEEEGVEDGCVKVLKSSSAGMIEGGRKMSEGAVEDEGDNSDSPKISFLAYDSLRRKDTLSRVERRDAEDSGSGSGKMDTLRKQRLYKKRTDSPQGASKGAIRKVPREKYTRCRSVPGEDMVSDRGQEEDVKRVHGKPPSPRLTVRKKIVVDHDSPRSAPTTPLEEDKGVLPMSQRALKLKKAKEEFLQSSSAARVEQRQQVWNNRISQISMASATSADDNNLIMKSASAGVIDSRSAEGEDSQQESLYESLPPCILTVSAVAGDDEVSSRNTSVQSSRFGLSNLASKLRKVKLRRSSKDLSKMQTISTLCRQSLMVDISGEAIKMGSAQNLGHSSSDGGGGGGESLKKSGSVQAICNRFRKSNERSDELKKSRSLGFLEPDRKGSQ</sequence>
<feature type="compositionally biased region" description="Basic and acidic residues" evidence="1">
    <location>
        <begin position="937"/>
        <end position="950"/>
    </location>
</feature>
<feature type="region of interest" description="Disordered" evidence="1">
    <location>
        <begin position="1039"/>
        <end position="1086"/>
    </location>
</feature>
<dbReference type="GeneID" id="109432051"/>
<dbReference type="RefSeq" id="XP_062698393.1">
    <property type="nucleotide sequence ID" value="XM_062842409.1"/>
</dbReference>
<feature type="region of interest" description="Disordered" evidence="1">
    <location>
        <begin position="925"/>
        <end position="950"/>
    </location>
</feature>
<proteinExistence type="predicted"/>
<feature type="compositionally biased region" description="Basic and acidic residues" evidence="1">
    <location>
        <begin position="1515"/>
        <end position="1528"/>
    </location>
</feature>
<feature type="compositionally biased region" description="Low complexity" evidence="1">
    <location>
        <begin position="688"/>
        <end position="698"/>
    </location>
</feature>
<protein>
    <submittedName>
        <fullName evidence="2">Uncharacterized protein</fullName>
    </submittedName>
</protein>
<dbReference type="Proteomes" id="UP000069940">
    <property type="component" value="Unassembled WGS sequence"/>
</dbReference>
<feature type="compositionally biased region" description="Basic residues" evidence="1">
    <location>
        <begin position="1390"/>
        <end position="1399"/>
    </location>
</feature>
<keyword evidence="3" id="KW-1185">Reference proteome</keyword>
<feature type="region of interest" description="Disordered" evidence="1">
    <location>
        <begin position="2003"/>
        <end position="2027"/>
    </location>
</feature>
<dbReference type="PANTHER" id="PTHR23107:SF0">
    <property type="entry name" value="IP09280P"/>
    <property type="match status" value="1"/>
</dbReference>
<feature type="compositionally biased region" description="Acidic residues" evidence="1">
    <location>
        <begin position="726"/>
        <end position="736"/>
    </location>
</feature>
<feature type="region of interest" description="Disordered" evidence="1">
    <location>
        <begin position="1310"/>
        <end position="1413"/>
    </location>
</feature>
<accession>A0ABM1Y7M2</accession>
<feature type="compositionally biased region" description="Basic and acidic residues" evidence="1">
    <location>
        <begin position="1693"/>
        <end position="1709"/>
    </location>
</feature>
<name>A0ABM1Y7M2_AEDAL</name>
<feature type="region of interest" description="Disordered" evidence="1">
    <location>
        <begin position="1614"/>
        <end position="1781"/>
    </location>
</feature>
<feature type="compositionally biased region" description="Low complexity" evidence="1">
    <location>
        <begin position="1044"/>
        <end position="1055"/>
    </location>
</feature>
<evidence type="ECO:0000313" key="2">
    <source>
        <dbReference type="EnsemblMetazoa" id="AALFPA23_006536.P8523"/>
    </source>
</evidence>
<organism evidence="2 3">
    <name type="scientific">Aedes albopictus</name>
    <name type="common">Asian tiger mosquito</name>
    <name type="synonym">Stegomyia albopicta</name>
    <dbReference type="NCBI Taxonomy" id="7160"/>
    <lineage>
        <taxon>Eukaryota</taxon>
        <taxon>Metazoa</taxon>
        <taxon>Ecdysozoa</taxon>
        <taxon>Arthropoda</taxon>
        <taxon>Hexapoda</taxon>
        <taxon>Insecta</taxon>
        <taxon>Pterygota</taxon>
        <taxon>Neoptera</taxon>
        <taxon>Endopterygota</taxon>
        <taxon>Diptera</taxon>
        <taxon>Nematocera</taxon>
        <taxon>Culicoidea</taxon>
        <taxon>Culicidae</taxon>
        <taxon>Culicinae</taxon>
        <taxon>Aedini</taxon>
        <taxon>Aedes</taxon>
        <taxon>Stegomyia</taxon>
    </lineage>
</organism>
<feature type="compositionally biased region" description="Polar residues" evidence="1">
    <location>
        <begin position="1314"/>
        <end position="1330"/>
    </location>
</feature>
<dbReference type="PANTHER" id="PTHR23107">
    <property type="entry name" value="SYNOVIAL SARCOMA ASSOCIATED SS18 PROTEIN"/>
    <property type="match status" value="1"/>
</dbReference>
<feature type="region of interest" description="Disordered" evidence="1">
    <location>
        <begin position="154"/>
        <end position="180"/>
    </location>
</feature>
<feature type="compositionally biased region" description="Polar residues" evidence="1">
    <location>
        <begin position="562"/>
        <end position="578"/>
    </location>
</feature>
<feature type="region of interest" description="Disordered" evidence="1">
    <location>
        <begin position="792"/>
        <end position="871"/>
    </location>
</feature>
<dbReference type="EnsemblMetazoa" id="AALFPA23_006536.R8523">
    <property type="protein sequence ID" value="AALFPA23_006536.P8523"/>
    <property type="gene ID" value="AALFPA23_006536"/>
</dbReference>
<feature type="compositionally biased region" description="Basic and acidic residues" evidence="1">
    <location>
        <begin position="854"/>
        <end position="863"/>
    </location>
</feature>
<feature type="region of interest" description="Disordered" evidence="1">
    <location>
        <begin position="1495"/>
        <end position="1560"/>
    </location>
</feature>
<feature type="region of interest" description="Disordered" evidence="1">
    <location>
        <begin position="428"/>
        <end position="752"/>
    </location>
</feature>
<feature type="compositionally biased region" description="Basic and acidic residues" evidence="1">
    <location>
        <begin position="1068"/>
        <end position="1079"/>
    </location>
</feature>
<reference evidence="2" key="2">
    <citation type="submission" date="2025-05" db="UniProtKB">
        <authorList>
            <consortium name="EnsemblMetazoa"/>
        </authorList>
    </citation>
    <scope>IDENTIFICATION</scope>
    <source>
        <strain evidence="2">Foshan</strain>
    </source>
</reference>
<feature type="compositionally biased region" description="Basic and acidic residues" evidence="1">
    <location>
        <begin position="607"/>
        <end position="616"/>
    </location>
</feature>
<feature type="compositionally biased region" description="Low complexity" evidence="1">
    <location>
        <begin position="1574"/>
        <end position="1587"/>
    </location>
</feature>
<feature type="region of interest" description="Disordered" evidence="1">
    <location>
        <begin position="71"/>
        <end position="119"/>
    </location>
</feature>
<feature type="compositionally biased region" description="Basic and acidic residues" evidence="1">
    <location>
        <begin position="825"/>
        <end position="845"/>
    </location>
</feature>
<feature type="compositionally biased region" description="Polar residues" evidence="1">
    <location>
        <begin position="522"/>
        <end position="539"/>
    </location>
</feature>
<reference evidence="3" key="1">
    <citation type="journal article" date="2015" name="Proc. Natl. Acad. Sci. U.S.A.">
        <title>Genome sequence of the Asian Tiger mosquito, Aedes albopictus, reveals insights into its biology, genetics, and evolution.</title>
        <authorList>
            <person name="Chen X.G."/>
            <person name="Jiang X."/>
            <person name="Gu J."/>
            <person name="Xu M."/>
            <person name="Wu Y."/>
            <person name="Deng Y."/>
            <person name="Zhang C."/>
            <person name="Bonizzoni M."/>
            <person name="Dermauw W."/>
            <person name="Vontas J."/>
            <person name="Armbruster P."/>
            <person name="Huang X."/>
            <person name="Yang Y."/>
            <person name="Zhang H."/>
            <person name="He W."/>
            <person name="Peng H."/>
            <person name="Liu Y."/>
            <person name="Wu K."/>
            <person name="Chen J."/>
            <person name="Lirakis M."/>
            <person name="Topalis P."/>
            <person name="Van Leeuwen T."/>
            <person name="Hall A.B."/>
            <person name="Jiang X."/>
            <person name="Thorpe C."/>
            <person name="Mueller R.L."/>
            <person name="Sun C."/>
            <person name="Waterhouse R.M."/>
            <person name="Yan G."/>
            <person name="Tu Z.J."/>
            <person name="Fang X."/>
            <person name="James A.A."/>
        </authorList>
    </citation>
    <scope>NUCLEOTIDE SEQUENCE [LARGE SCALE GENOMIC DNA]</scope>
    <source>
        <strain evidence="3">Foshan</strain>
    </source>
</reference>
<feature type="region of interest" description="Disordered" evidence="1">
    <location>
        <begin position="1571"/>
        <end position="1590"/>
    </location>
</feature>
<feature type="compositionally biased region" description="Polar residues" evidence="1">
    <location>
        <begin position="585"/>
        <end position="595"/>
    </location>
</feature>
<feature type="compositionally biased region" description="Basic residues" evidence="1">
    <location>
        <begin position="1355"/>
        <end position="1365"/>
    </location>
</feature>
<feature type="compositionally biased region" description="Basic and acidic residues" evidence="1">
    <location>
        <begin position="1762"/>
        <end position="1773"/>
    </location>
</feature>
<feature type="compositionally biased region" description="Gly residues" evidence="1">
    <location>
        <begin position="160"/>
        <end position="169"/>
    </location>
</feature>
<feature type="compositionally biased region" description="Basic and acidic residues" evidence="1">
    <location>
        <begin position="800"/>
        <end position="812"/>
    </location>
</feature>
<evidence type="ECO:0000313" key="3">
    <source>
        <dbReference type="Proteomes" id="UP000069940"/>
    </source>
</evidence>
<feature type="compositionally biased region" description="Basic residues" evidence="1">
    <location>
        <begin position="741"/>
        <end position="752"/>
    </location>
</feature>
<feature type="region of interest" description="Disordered" evidence="1">
    <location>
        <begin position="1969"/>
        <end position="1991"/>
    </location>
</feature>
<feature type="compositionally biased region" description="Basic and acidic residues" evidence="1">
    <location>
        <begin position="455"/>
        <end position="488"/>
    </location>
</feature>
<feature type="compositionally biased region" description="Basic and acidic residues" evidence="1">
    <location>
        <begin position="2003"/>
        <end position="2012"/>
    </location>
</feature>